<dbReference type="AlphaFoldDB" id="A0A081AZ32"/>
<sequence>MKLSSTVEFVAVAVSAITSLSSAQQPGTRVPEVHPSLPSQHCTIVTDVLQQVGKTGAKVSVCVTEDSSVVIDANWRDVNAVGTLNTCVKNDKWNTTTCSTPTACAAICGLEGADYIRNFSITAIGQELSLKLQTPSSVGSRVYMLDASGKKYKQFQLLNQEFTFDVDVSNLPCGSNGALYFVKMDPDGGSARFPSNTAGAAYGTGACDAQCRQDLHFVDGEANLNGSYGSCCTEMDIWEANSMATAYTTHSCSTKGQQRCFSVEDCGNTDETRYTGWCDKNGCDFNPFRMGHQNFYGPGKQFDIDTTRPFSVVTQFVTNDNTDTGELVEIRRLYKQDDRVISNPSSTWPALKGTDSITEVMCNVSKTYFDDPAYVGNLAQLGRDMIGGMTLAMSVWVDYGLNMSWLDSHFPGDDPALPGYLRGDCPFPGGSPDTVFAQNPDAGVKFMNIRSGDFGSTY</sequence>
<dbReference type="Proteomes" id="UP000028582">
    <property type="component" value="Unassembled WGS sequence"/>
</dbReference>
<dbReference type="Pfam" id="PF00840">
    <property type="entry name" value="Glyco_hydro_7"/>
    <property type="match status" value="1"/>
</dbReference>
<dbReference type="EMBL" id="ANJA01000357">
    <property type="protein sequence ID" value="ETO84143.1"/>
    <property type="molecule type" value="Genomic_DNA"/>
</dbReference>
<dbReference type="SUPFAM" id="SSF49899">
    <property type="entry name" value="Concanavalin A-like lectins/glucanases"/>
    <property type="match status" value="1"/>
</dbReference>
<dbReference type="InterPro" id="IPR001722">
    <property type="entry name" value="Glyco_hydro_7"/>
</dbReference>
<comment type="caution">
    <text evidence="11">The sequence shown here is derived from an EMBL/GenBank/DDBJ whole genome shotgun (WGS) entry which is preliminary data.</text>
</comment>
<evidence type="ECO:0000256" key="4">
    <source>
        <dbReference type="ARBA" id="ARBA00022729"/>
    </source>
</evidence>
<dbReference type="EC" id="3.2.1.91" evidence="3"/>
<dbReference type="Gene3D" id="2.70.100.10">
    <property type="entry name" value="Glycoside hydrolase, family 7, domain"/>
    <property type="match status" value="1"/>
</dbReference>
<evidence type="ECO:0000313" key="11">
    <source>
        <dbReference type="EMBL" id="ETO84143.1"/>
    </source>
</evidence>
<evidence type="ECO:0000256" key="6">
    <source>
        <dbReference type="ARBA" id="ARBA00023001"/>
    </source>
</evidence>
<keyword evidence="5" id="KW-0378">Hydrolase</keyword>
<comment type="catalytic activity">
    <reaction evidence="1">
        <text>Hydrolysis of (1-&gt;4)-beta-D-glucosidic linkages in cellulose and cellotetraose, releasing cellobiose from the non-reducing ends of the chains.</text>
        <dbReference type="EC" id="3.2.1.91"/>
    </reaction>
</comment>
<keyword evidence="9" id="KW-0624">Polysaccharide degradation</keyword>
<evidence type="ECO:0000256" key="7">
    <source>
        <dbReference type="ARBA" id="ARBA00023277"/>
    </source>
</evidence>
<dbReference type="CDD" id="cd07999">
    <property type="entry name" value="GH7_CBH_EG"/>
    <property type="match status" value="1"/>
</dbReference>
<evidence type="ECO:0000256" key="9">
    <source>
        <dbReference type="ARBA" id="ARBA00023326"/>
    </source>
</evidence>
<evidence type="ECO:0000256" key="8">
    <source>
        <dbReference type="ARBA" id="ARBA00023295"/>
    </source>
</evidence>
<keyword evidence="7" id="KW-0119">Carbohydrate metabolism</keyword>
<organism evidence="11 12">
    <name type="scientific">Phytophthora nicotianae P1976</name>
    <dbReference type="NCBI Taxonomy" id="1317066"/>
    <lineage>
        <taxon>Eukaryota</taxon>
        <taxon>Sar</taxon>
        <taxon>Stramenopiles</taxon>
        <taxon>Oomycota</taxon>
        <taxon>Peronosporomycetes</taxon>
        <taxon>Peronosporales</taxon>
        <taxon>Peronosporaceae</taxon>
        <taxon>Phytophthora</taxon>
    </lineage>
</organism>
<evidence type="ECO:0000256" key="10">
    <source>
        <dbReference type="SAM" id="SignalP"/>
    </source>
</evidence>
<name>A0A081AZ32_PHYNI</name>
<evidence type="ECO:0000256" key="5">
    <source>
        <dbReference type="ARBA" id="ARBA00022801"/>
    </source>
</evidence>
<dbReference type="InterPro" id="IPR037019">
    <property type="entry name" value="Glyco_hydro_7_sf"/>
</dbReference>
<evidence type="ECO:0000256" key="3">
    <source>
        <dbReference type="ARBA" id="ARBA00012561"/>
    </source>
</evidence>
<dbReference type="PANTHER" id="PTHR33753:SF2">
    <property type="entry name" value="GLYCOSIDE HYDROLASE FAMILY 7 PROTEIN"/>
    <property type="match status" value="1"/>
</dbReference>
<dbReference type="GO" id="GO:0016162">
    <property type="term" value="F:cellulose 1,4-beta-cellobiosidase activity"/>
    <property type="evidence" value="ECO:0007669"/>
    <property type="project" value="UniProtKB-EC"/>
</dbReference>
<keyword evidence="4 10" id="KW-0732">Signal</keyword>
<accession>A0A081AZ32</accession>
<evidence type="ECO:0000256" key="1">
    <source>
        <dbReference type="ARBA" id="ARBA00001641"/>
    </source>
</evidence>
<dbReference type="PRINTS" id="PR00734">
    <property type="entry name" value="GLHYDRLASE7"/>
</dbReference>
<proteinExistence type="inferred from homology"/>
<evidence type="ECO:0000313" key="12">
    <source>
        <dbReference type="Proteomes" id="UP000028582"/>
    </source>
</evidence>
<feature type="signal peptide" evidence="10">
    <location>
        <begin position="1"/>
        <end position="23"/>
    </location>
</feature>
<protein>
    <recommendedName>
        <fullName evidence="3">cellulose 1,4-beta-cellobiosidase (non-reducing end)</fullName>
        <ecNumber evidence="3">3.2.1.91</ecNumber>
    </recommendedName>
</protein>
<reference evidence="11 12" key="1">
    <citation type="submission" date="2013-11" db="EMBL/GenBank/DDBJ databases">
        <title>The Genome Sequence of Phytophthora parasitica P1976.</title>
        <authorList>
            <consortium name="The Broad Institute Genomics Platform"/>
            <person name="Russ C."/>
            <person name="Tyler B."/>
            <person name="Panabieres F."/>
            <person name="Shan W."/>
            <person name="Tripathy S."/>
            <person name="Grunwald N."/>
            <person name="Machado M."/>
            <person name="Johnson C.S."/>
            <person name="Walker B."/>
            <person name="Young S."/>
            <person name="Zeng Q."/>
            <person name="Gargeya S."/>
            <person name="Fitzgerald M."/>
            <person name="Haas B."/>
            <person name="Abouelleil A."/>
            <person name="Allen A.W."/>
            <person name="Alvarado L."/>
            <person name="Arachchi H.M."/>
            <person name="Berlin A.M."/>
            <person name="Chapman S.B."/>
            <person name="Gainer-Dewar J."/>
            <person name="Goldberg J."/>
            <person name="Griggs A."/>
            <person name="Gujja S."/>
            <person name="Hansen M."/>
            <person name="Howarth C."/>
            <person name="Imamovic A."/>
            <person name="Ireland A."/>
            <person name="Larimer J."/>
            <person name="McCowan C."/>
            <person name="Murphy C."/>
            <person name="Pearson M."/>
            <person name="Poon T.W."/>
            <person name="Priest M."/>
            <person name="Roberts A."/>
            <person name="Saif S."/>
            <person name="Shea T."/>
            <person name="Sisk P."/>
            <person name="Sykes S."/>
            <person name="Wortman J."/>
            <person name="Nusbaum C."/>
            <person name="Birren B."/>
        </authorList>
    </citation>
    <scope>NUCLEOTIDE SEQUENCE [LARGE SCALE GENOMIC DNA]</scope>
    <source>
        <strain evidence="11 12">P1976</strain>
    </source>
</reference>
<dbReference type="PANTHER" id="PTHR33753">
    <property type="entry name" value="1,4-BETA-D-GLUCAN CELLOBIOHYDROLASE B"/>
    <property type="match status" value="1"/>
</dbReference>
<keyword evidence="8" id="KW-0326">Glycosidase</keyword>
<comment type="similarity">
    <text evidence="2">Belongs to the glycosyl hydrolase 7 (cellulase C) family.</text>
</comment>
<dbReference type="OrthoDB" id="412382at2759"/>
<dbReference type="GO" id="GO:0030245">
    <property type="term" value="P:cellulose catabolic process"/>
    <property type="evidence" value="ECO:0007669"/>
    <property type="project" value="UniProtKB-KW"/>
</dbReference>
<keyword evidence="6" id="KW-0136">Cellulose degradation</keyword>
<gene>
    <name evidence="11" type="ORF">F444_01931</name>
</gene>
<evidence type="ECO:0000256" key="2">
    <source>
        <dbReference type="ARBA" id="ARBA00006044"/>
    </source>
</evidence>
<feature type="chain" id="PRO_5001754777" description="cellulose 1,4-beta-cellobiosidase (non-reducing end)" evidence="10">
    <location>
        <begin position="24"/>
        <end position="458"/>
    </location>
</feature>
<dbReference type="InterPro" id="IPR013320">
    <property type="entry name" value="ConA-like_dom_sf"/>
</dbReference>